<comment type="caution">
    <text evidence="6">The sequence shown here is derived from an EMBL/GenBank/DDBJ whole genome shotgun (WGS) entry which is preliminary data.</text>
</comment>
<keyword evidence="3" id="KW-0274">FAD</keyword>
<dbReference type="eggNOG" id="COG1252">
    <property type="taxonomic scope" value="Bacteria"/>
</dbReference>
<dbReference type="GO" id="GO:0003955">
    <property type="term" value="F:NAD(P)H dehydrogenase (quinone) activity"/>
    <property type="evidence" value="ECO:0007669"/>
    <property type="project" value="TreeGrafter"/>
</dbReference>
<evidence type="ECO:0000259" key="5">
    <source>
        <dbReference type="Pfam" id="PF07992"/>
    </source>
</evidence>
<evidence type="ECO:0000256" key="1">
    <source>
        <dbReference type="ARBA" id="ARBA00001974"/>
    </source>
</evidence>
<accession>H5TF43</accession>
<evidence type="ECO:0000313" key="7">
    <source>
        <dbReference type="Proteomes" id="UP000053586"/>
    </source>
</evidence>
<dbReference type="OrthoDB" id="9767928at2"/>
<protein>
    <recommendedName>
        <fullName evidence="5">FAD/NAD(P)-binding domain-containing protein</fullName>
    </recommendedName>
</protein>
<evidence type="ECO:0000256" key="3">
    <source>
        <dbReference type="ARBA" id="ARBA00022827"/>
    </source>
</evidence>
<dbReference type="Gene3D" id="3.50.50.100">
    <property type="match status" value="1"/>
</dbReference>
<evidence type="ECO:0000256" key="4">
    <source>
        <dbReference type="ARBA" id="ARBA00023002"/>
    </source>
</evidence>
<comment type="cofactor">
    <cofactor evidence="1">
        <name>FAD</name>
        <dbReference type="ChEBI" id="CHEBI:57692"/>
    </cofactor>
</comment>
<gene>
    <name evidence="6" type="ORF">GPUN_2856</name>
</gene>
<keyword evidence="7" id="KW-1185">Reference proteome</keyword>
<dbReference type="STRING" id="56804.BAE46_03075"/>
<feature type="domain" description="FAD/NAD(P)-binding" evidence="5">
    <location>
        <begin position="12"/>
        <end position="290"/>
    </location>
</feature>
<dbReference type="AlphaFoldDB" id="H5TF43"/>
<dbReference type="InterPro" id="IPR036188">
    <property type="entry name" value="FAD/NAD-bd_sf"/>
</dbReference>
<dbReference type="PANTHER" id="PTHR42913:SF9">
    <property type="entry name" value="SLR1591 PROTEIN"/>
    <property type="match status" value="1"/>
</dbReference>
<dbReference type="InterPro" id="IPR051169">
    <property type="entry name" value="NADH-Q_oxidoreductase"/>
</dbReference>
<reference evidence="6 7" key="1">
    <citation type="journal article" date="2012" name="J. Bacteriol.">
        <title>Genome sequence of proteorhodopsin-containing sea ice bacterium Glaciecola punicea ACAM 611T.</title>
        <authorList>
            <person name="Qin Q.-L."/>
            <person name="Xie B.-B."/>
            <person name="Shu Y.-L."/>
            <person name="Rong J.-C."/>
            <person name="Zhao D.-L."/>
            <person name="Zhang X.-Y."/>
            <person name="Chen X.-L."/>
            <person name="Zhou B.-C."/>
            <person name="Zhanga Y.-Z."/>
        </authorList>
    </citation>
    <scope>NUCLEOTIDE SEQUENCE [LARGE SCALE GENOMIC DNA]</scope>
    <source>
        <strain evidence="6 7">ACAM 611</strain>
    </source>
</reference>
<keyword evidence="4" id="KW-0560">Oxidoreductase</keyword>
<evidence type="ECO:0000313" key="6">
    <source>
        <dbReference type="EMBL" id="GAB56970.1"/>
    </source>
</evidence>
<name>H5TF43_9ALTE</name>
<dbReference type="EMBL" id="BAET01000033">
    <property type="protein sequence ID" value="GAB56970.1"/>
    <property type="molecule type" value="Genomic_DNA"/>
</dbReference>
<evidence type="ECO:0000256" key="2">
    <source>
        <dbReference type="ARBA" id="ARBA00022630"/>
    </source>
</evidence>
<keyword evidence="2" id="KW-0285">Flavoprotein</keyword>
<dbReference type="RefSeq" id="WP_006007671.1">
    <property type="nucleotide sequence ID" value="NZ_BAET01000033.1"/>
</dbReference>
<dbReference type="GO" id="GO:0019646">
    <property type="term" value="P:aerobic electron transport chain"/>
    <property type="evidence" value="ECO:0007669"/>
    <property type="project" value="TreeGrafter"/>
</dbReference>
<reference evidence="6 7" key="2">
    <citation type="journal article" date="2017" name="Antonie Van Leeuwenhoek">
        <title>Rhizobium rhizosphaerae sp. nov., a novel species isolated from rice rhizosphere.</title>
        <authorList>
            <person name="Zhao J.J."/>
            <person name="Zhang J."/>
            <person name="Zhang R.J."/>
            <person name="Zhang C.W."/>
            <person name="Yin H.Q."/>
            <person name="Zhang X.X."/>
        </authorList>
    </citation>
    <scope>NUCLEOTIDE SEQUENCE [LARGE SCALE GENOMIC DNA]</scope>
    <source>
        <strain evidence="6 7">ACAM 611</strain>
    </source>
</reference>
<dbReference type="PANTHER" id="PTHR42913">
    <property type="entry name" value="APOPTOSIS-INDUCING FACTOR 1"/>
    <property type="match status" value="1"/>
</dbReference>
<proteinExistence type="predicted"/>
<dbReference type="SUPFAM" id="SSF51905">
    <property type="entry name" value="FAD/NAD(P)-binding domain"/>
    <property type="match status" value="2"/>
</dbReference>
<dbReference type="InterPro" id="IPR023753">
    <property type="entry name" value="FAD/NAD-binding_dom"/>
</dbReference>
<dbReference type="Proteomes" id="UP000053586">
    <property type="component" value="Unassembled WGS sequence"/>
</dbReference>
<organism evidence="6 7">
    <name type="scientific">Glaciecola punicea ACAM 611</name>
    <dbReference type="NCBI Taxonomy" id="1121923"/>
    <lineage>
        <taxon>Bacteria</taxon>
        <taxon>Pseudomonadati</taxon>
        <taxon>Pseudomonadota</taxon>
        <taxon>Gammaproteobacteria</taxon>
        <taxon>Alteromonadales</taxon>
        <taxon>Alteromonadaceae</taxon>
        <taxon>Glaciecola</taxon>
    </lineage>
</organism>
<dbReference type="Pfam" id="PF07992">
    <property type="entry name" value="Pyr_redox_2"/>
    <property type="match status" value="1"/>
</dbReference>
<sequence>MKPTPYSLILAGAGHAHLVAMRRWIENGYNPPQGTILLSPSPKAWYSGMMPGLIAGRFTSDECAIDLAPLCKACEVELVIGEIADLNAAKRRMKLTNEQVLEYEYLSLNVGSVPPQPLHNDGSISLAPAKPFAGFNEHWQVWRKRNESMQLVVLGGGAAAFELALALQKSLPQAQLSLICSGDLLSGYSRGLRHKAIKILDERGIKRHKNTRIDSIANGWLISGTRQILQAEALVIATGAAAQPWLASSGLKCDNSGFVEVSNSLQSLSHPEVLASGDCANQTGAAHSGVYAVRQGSALSQIIPALLDSDTLREYKPQARALALLATADGGALMHYGRFSAGGRLLGMYKDYLDKGFMGRHTID</sequence>